<dbReference type="SUPFAM" id="SSF51101">
    <property type="entry name" value="Mannose-binding lectins"/>
    <property type="match status" value="3"/>
</dbReference>
<accession>A0AA39SWZ4</accession>
<evidence type="ECO:0000259" key="4">
    <source>
        <dbReference type="PROSITE" id="PS51752"/>
    </source>
</evidence>
<dbReference type="CDD" id="cd09612">
    <property type="entry name" value="Jacalin"/>
    <property type="match status" value="1"/>
</dbReference>
<proteinExistence type="inferred from homology"/>
<dbReference type="InterPro" id="IPR036404">
    <property type="entry name" value="Jacalin-like_lectin_dom_sf"/>
</dbReference>
<feature type="domain" description="Jacalin-type lectin" evidence="4">
    <location>
        <begin position="278"/>
        <end position="420"/>
    </location>
</feature>
<organism evidence="5 6">
    <name type="scientific">Acer saccharum</name>
    <name type="common">Sugar maple</name>
    <dbReference type="NCBI Taxonomy" id="4024"/>
    <lineage>
        <taxon>Eukaryota</taxon>
        <taxon>Viridiplantae</taxon>
        <taxon>Streptophyta</taxon>
        <taxon>Embryophyta</taxon>
        <taxon>Tracheophyta</taxon>
        <taxon>Spermatophyta</taxon>
        <taxon>Magnoliopsida</taxon>
        <taxon>eudicotyledons</taxon>
        <taxon>Gunneridae</taxon>
        <taxon>Pentapetalae</taxon>
        <taxon>rosids</taxon>
        <taxon>malvids</taxon>
        <taxon>Sapindales</taxon>
        <taxon>Sapindaceae</taxon>
        <taxon>Hippocastanoideae</taxon>
        <taxon>Acereae</taxon>
        <taxon>Acer</taxon>
    </lineage>
</organism>
<evidence type="ECO:0000313" key="6">
    <source>
        <dbReference type="Proteomes" id="UP001168877"/>
    </source>
</evidence>
<dbReference type="Pfam" id="PF01419">
    <property type="entry name" value="Jacalin"/>
    <property type="match status" value="3"/>
</dbReference>
<dbReference type="Proteomes" id="UP001168877">
    <property type="component" value="Unassembled WGS sequence"/>
</dbReference>
<dbReference type="Gene3D" id="2.100.10.30">
    <property type="entry name" value="Jacalin-like lectin domain"/>
    <property type="match status" value="3"/>
</dbReference>
<dbReference type="SMART" id="SM00915">
    <property type="entry name" value="Jacalin"/>
    <property type="match status" value="3"/>
</dbReference>
<dbReference type="FunFam" id="2.100.10.30:FF:000001">
    <property type="entry name" value="Jacalin-related lectin 33"/>
    <property type="match status" value="1"/>
</dbReference>
<evidence type="ECO:0000313" key="5">
    <source>
        <dbReference type="EMBL" id="KAK0597692.1"/>
    </source>
</evidence>
<reference evidence="5" key="2">
    <citation type="submission" date="2023-06" db="EMBL/GenBank/DDBJ databases">
        <authorList>
            <person name="Swenson N.G."/>
            <person name="Wegrzyn J.L."/>
            <person name="Mcevoy S.L."/>
        </authorList>
    </citation>
    <scope>NUCLEOTIDE SEQUENCE</scope>
    <source>
        <strain evidence="5">NS2018</strain>
        <tissue evidence="5">Leaf</tissue>
    </source>
</reference>
<comment type="similarity">
    <text evidence="1">Belongs to the jacalin lectin family.</text>
</comment>
<reference evidence="5" key="1">
    <citation type="journal article" date="2022" name="Plant J.">
        <title>Strategies of tolerance reflected in two North American maple genomes.</title>
        <authorList>
            <person name="McEvoy S.L."/>
            <person name="Sezen U.U."/>
            <person name="Trouern-Trend A."/>
            <person name="McMahon S.M."/>
            <person name="Schaberg P.G."/>
            <person name="Yang J."/>
            <person name="Wegrzyn J.L."/>
            <person name="Swenson N.G."/>
        </authorList>
    </citation>
    <scope>NUCLEOTIDE SEQUENCE</scope>
    <source>
        <strain evidence="5">NS2018</strain>
    </source>
</reference>
<sequence>MVEQASSSQERSLNGFEAFQVGLWGKKKGREWSYKPKGAITGVMITCDSYAVVSLDFKGVDENGNPEYSDSFGYHKINVFKIMLDWPQEYFTSLSGTYYEGKANYYISSLSFTTNLKTYGPFGHPERSIPFEFPMNGKVIVGFYGQVVKENWIYGGLGVYVKNSTDLFGPSSQVQVTKPKTKMVISLNWPEEYLISISGTLRDDIKDIESLSFYTNQTIYGPFGVMEGLQPFRFYMKRGVIVGFHGCIGDYFDALGVYIKPFSELFSFSGQGEIENTNVKAGPFGGQGGEEWDYKPNGAITEIKISHGWVIDSISFKSVDQHGKCEDSGRFGGEGGGTSSLITIDWPKEYLTSISGTHYTFIKKQHVMGSICFHTNKKKYGPFGCTQGSPFDLPLKDRVIVGFHGRASNYIDAIGVYLKGH</sequence>
<gene>
    <name evidence="5" type="ORF">LWI29_027675</name>
</gene>
<evidence type="ECO:0000256" key="1">
    <source>
        <dbReference type="ARBA" id="ARBA00006568"/>
    </source>
</evidence>
<name>A0AA39SWZ4_ACESA</name>
<dbReference type="EMBL" id="JAUESC010000004">
    <property type="protein sequence ID" value="KAK0597692.1"/>
    <property type="molecule type" value="Genomic_DNA"/>
</dbReference>
<comment type="caution">
    <text evidence="5">The sequence shown here is derived from an EMBL/GenBank/DDBJ whole genome shotgun (WGS) entry which is preliminary data.</text>
</comment>
<dbReference type="InterPro" id="IPR033734">
    <property type="entry name" value="Jacalin-like_lectin_dom_plant"/>
</dbReference>
<dbReference type="AlphaFoldDB" id="A0AA39SWZ4"/>
<dbReference type="PANTHER" id="PTHR47293:SF66">
    <property type="entry name" value="JACALIN-RELATED LECTIN 11-RELATED"/>
    <property type="match status" value="1"/>
</dbReference>
<keyword evidence="6" id="KW-1185">Reference proteome</keyword>
<keyword evidence="3" id="KW-0677">Repeat</keyword>
<evidence type="ECO:0000256" key="2">
    <source>
        <dbReference type="ARBA" id="ARBA00022734"/>
    </source>
</evidence>
<keyword evidence="2" id="KW-0430">Lectin</keyword>
<feature type="domain" description="Jacalin-type lectin" evidence="4">
    <location>
        <begin position="18"/>
        <end position="163"/>
    </location>
</feature>
<dbReference type="InterPro" id="IPR001229">
    <property type="entry name" value="Jacalin-like_lectin_dom"/>
</dbReference>
<dbReference type="PROSITE" id="PS51752">
    <property type="entry name" value="JACALIN_LECTIN"/>
    <property type="match status" value="3"/>
</dbReference>
<dbReference type="PANTHER" id="PTHR47293">
    <property type="entry name" value="JACALIN-RELATED LECTIN 3"/>
    <property type="match status" value="1"/>
</dbReference>
<protein>
    <recommendedName>
        <fullName evidence="4">Jacalin-type lectin domain-containing protein</fullName>
    </recommendedName>
</protein>
<evidence type="ECO:0000256" key="3">
    <source>
        <dbReference type="ARBA" id="ARBA00022737"/>
    </source>
</evidence>
<dbReference type="GO" id="GO:0030246">
    <property type="term" value="F:carbohydrate binding"/>
    <property type="evidence" value="ECO:0007669"/>
    <property type="project" value="UniProtKB-KW"/>
</dbReference>
<feature type="domain" description="Jacalin-type lectin" evidence="4">
    <location>
        <begin position="168"/>
        <end position="261"/>
    </location>
</feature>